<accession>A0AAV7P1R3</accession>
<name>A0AAV7P1R3_PLEWA</name>
<sequence>MSVHMPRPQACSVLPIRRCCRTPRARPPGSQRARWQGGARAAGSAPWVRRTDPAPDRTPSRHRSASLGHSWSRHRTALLVLYRPIQLSFYLFMFRPPWGPWIAPSDSRRLL</sequence>
<proteinExistence type="predicted"/>
<dbReference type="Proteomes" id="UP001066276">
    <property type="component" value="Chromosome 8"/>
</dbReference>
<protein>
    <submittedName>
        <fullName evidence="2">Uncharacterized protein</fullName>
    </submittedName>
</protein>
<evidence type="ECO:0000313" key="2">
    <source>
        <dbReference type="EMBL" id="KAJ1120784.1"/>
    </source>
</evidence>
<feature type="compositionally biased region" description="Low complexity" evidence="1">
    <location>
        <begin position="27"/>
        <end position="45"/>
    </location>
</feature>
<feature type="compositionally biased region" description="Basic and acidic residues" evidence="1">
    <location>
        <begin position="49"/>
        <end position="59"/>
    </location>
</feature>
<dbReference type="AlphaFoldDB" id="A0AAV7P1R3"/>
<evidence type="ECO:0000256" key="1">
    <source>
        <dbReference type="SAM" id="MobiDB-lite"/>
    </source>
</evidence>
<evidence type="ECO:0000313" key="3">
    <source>
        <dbReference type="Proteomes" id="UP001066276"/>
    </source>
</evidence>
<reference evidence="2" key="1">
    <citation type="journal article" date="2022" name="bioRxiv">
        <title>Sequencing and chromosome-scale assembly of the giantPleurodeles waltlgenome.</title>
        <authorList>
            <person name="Brown T."/>
            <person name="Elewa A."/>
            <person name="Iarovenko S."/>
            <person name="Subramanian E."/>
            <person name="Araus A.J."/>
            <person name="Petzold A."/>
            <person name="Susuki M."/>
            <person name="Suzuki K.-i.T."/>
            <person name="Hayashi T."/>
            <person name="Toyoda A."/>
            <person name="Oliveira C."/>
            <person name="Osipova E."/>
            <person name="Leigh N.D."/>
            <person name="Simon A."/>
            <person name="Yun M.H."/>
        </authorList>
    </citation>
    <scope>NUCLEOTIDE SEQUENCE</scope>
    <source>
        <strain evidence="2">20211129_DDA</strain>
        <tissue evidence="2">Liver</tissue>
    </source>
</reference>
<comment type="caution">
    <text evidence="2">The sequence shown here is derived from an EMBL/GenBank/DDBJ whole genome shotgun (WGS) entry which is preliminary data.</text>
</comment>
<dbReference type="EMBL" id="JANPWB010000012">
    <property type="protein sequence ID" value="KAJ1120784.1"/>
    <property type="molecule type" value="Genomic_DNA"/>
</dbReference>
<organism evidence="2 3">
    <name type="scientific">Pleurodeles waltl</name>
    <name type="common">Iberian ribbed newt</name>
    <dbReference type="NCBI Taxonomy" id="8319"/>
    <lineage>
        <taxon>Eukaryota</taxon>
        <taxon>Metazoa</taxon>
        <taxon>Chordata</taxon>
        <taxon>Craniata</taxon>
        <taxon>Vertebrata</taxon>
        <taxon>Euteleostomi</taxon>
        <taxon>Amphibia</taxon>
        <taxon>Batrachia</taxon>
        <taxon>Caudata</taxon>
        <taxon>Salamandroidea</taxon>
        <taxon>Salamandridae</taxon>
        <taxon>Pleurodelinae</taxon>
        <taxon>Pleurodeles</taxon>
    </lineage>
</organism>
<feature type="region of interest" description="Disordered" evidence="1">
    <location>
        <begin position="22"/>
        <end position="70"/>
    </location>
</feature>
<gene>
    <name evidence="2" type="ORF">NDU88_008933</name>
</gene>
<keyword evidence="3" id="KW-1185">Reference proteome</keyword>